<dbReference type="Proteomes" id="UP000821865">
    <property type="component" value="Chromosome 5"/>
</dbReference>
<reference evidence="1" key="1">
    <citation type="submission" date="2020-05" db="EMBL/GenBank/DDBJ databases">
        <title>Large-scale comparative analyses of tick genomes elucidate their genetic diversity and vector capacities.</title>
        <authorList>
            <person name="Jia N."/>
            <person name="Wang J."/>
            <person name="Shi W."/>
            <person name="Du L."/>
            <person name="Sun Y."/>
            <person name="Zhan W."/>
            <person name="Jiang J."/>
            <person name="Wang Q."/>
            <person name="Zhang B."/>
            <person name="Ji P."/>
            <person name="Sakyi L.B."/>
            <person name="Cui X."/>
            <person name="Yuan T."/>
            <person name="Jiang B."/>
            <person name="Yang W."/>
            <person name="Lam T.T.-Y."/>
            <person name="Chang Q."/>
            <person name="Ding S."/>
            <person name="Wang X."/>
            <person name="Zhu J."/>
            <person name="Ruan X."/>
            <person name="Zhao L."/>
            <person name="Wei J."/>
            <person name="Que T."/>
            <person name="Du C."/>
            <person name="Cheng J."/>
            <person name="Dai P."/>
            <person name="Han X."/>
            <person name="Huang E."/>
            <person name="Gao Y."/>
            <person name="Liu J."/>
            <person name="Shao H."/>
            <person name="Ye R."/>
            <person name="Li L."/>
            <person name="Wei W."/>
            <person name="Wang X."/>
            <person name="Wang C."/>
            <person name="Yang T."/>
            <person name="Huo Q."/>
            <person name="Li W."/>
            <person name="Guo W."/>
            <person name="Chen H."/>
            <person name="Zhou L."/>
            <person name="Ni X."/>
            <person name="Tian J."/>
            <person name="Zhou Y."/>
            <person name="Sheng Y."/>
            <person name="Liu T."/>
            <person name="Pan Y."/>
            <person name="Xia L."/>
            <person name="Li J."/>
            <person name="Zhao F."/>
            <person name="Cao W."/>
        </authorList>
    </citation>
    <scope>NUCLEOTIDE SEQUENCE</scope>
    <source>
        <strain evidence="1">Dsil-2018</strain>
    </source>
</reference>
<sequence>MKQEITMANAAIDEKADLDTVCSSLSKQKALIDCPPHIGTNAQDCMRRGCCWIVRAGCFMPPSYHRYVVFDSDVTSLSSRLLLNRSDRPAPGESATVTVDITRVTYDTIRIRIWDRSRREFVPPVPAIEDENVDLSLPCGYTARLSDKNILSVVSKETHRVLVEFDLPRLYYTERDKYVTLRPRARFAYGVRSTPSTRPFLDLNAESARHLFYGGSGSAKKRAVKGTYLADHPFLLLAPAAEGSAYGVYLHNANQIELVTSLRGTLTFRVDGGQLDFFVFGGPTPQSVLEQYQGLVGRSGMPSVRTLLHPVPSGGPVKLDSVVTNAQLARAVHRLGLYRLKQNLNVTITPQVVIQESTGKRPYTCYDKNKKAVYFVDFTHPMAQKALLLEAPRCKIRGNATPECPRTPADGATPTGQICGTARLHMSTYANLRNAYPYMLAEMTNRYRTMETSERQKFLSDVTFTGQGKWSGYWRPQAPRNWAELGDTLAGKRK</sequence>
<dbReference type="EMBL" id="CM023474">
    <property type="protein sequence ID" value="KAH7950133.1"/>
    <property type="molecule type" value="Genomic_DNA"/>
</dbReference>
<name>A0ACB8CSZ1_DERSI</name>
<gene>
    <name evidence="1" type="ORF">HPB49_019898</name>
</gene>
<protein>
    <submittedName>
        <fullName evidence="1">Uncharacterized protein</fullName>
    </submittedName>
</protein>
<accession>A0ACB8CSZ1</accession>
<evidence type="ECO:0000313" key="1">
    <source>
        <dbReference type="EMBL" id="KAH7950133.1"/>
    </source>
</evidence>
<keyword evidence="2" id="KW-1185">Reference proteome</keyword>
<proteinExistence type="predicted"/>
<comment type="caution">
    <text evidence="1">The sequence shown here is derived from an EMBL/GenBank/DDBJ whole genome shotgun (WGS) entry which is preliminary data.</text>
</comment>
<evidence type="ECO:0000313" key="2">
    <source>
        <dbReference type="Proteomes" id="UP000821865"/>
    </source>
</evidence>
<organism evidence="1 2">
    <name type="scientific">Dermacentor silvarum</name>
    <name type="common">Tick</name>
    <dbReference type="NCBI Taxonomy" id="543639"/>
    <lineage>
        <taxon>Eukaryota</taxon>
        <taxon>Metazoa</taxon>
        <taxon>Ecdysozoa</taxon>
        <taxon>Arthropoda</taxon>
        <taxon>Chelicerata</taxon>
        <taxon>Arachnida</taxon>
        <taxon>Acari</taxon>
        <taxon>Parasitiformes</taxon>
        <taxon>Ixodida</taxon>
        <taxon>Ixodoidea</taxon>
        <taxon>Ixodidae</taxon>
        <taxon>Rhipicephalinae</taxon>
        <taxon>Dermacentor</taxon>
    </lineage>
</organism>